<proteinExistence type="predicted"/>
<dbReference type="AlphaFoldDB" id="A0A182NTD5"/>
<dbReference type="EnsemblMetazoa" id="ADIR010925-RA">
    <property type="protein sequence ID" value="ADIR010925-PA"/>
    <property type="gene ID" value="ADIR010925"/>
</dbReference>
<evidence type="ECO:0000313" key="2">
    <source>
        <dbReference type="EnsemblMetazoa" id="ADIR010925-PA"/>
    </source>
</evidence>
<keyword evidence="3" id="KW-1185">Reference proteome</keyword>
<evidence type="ECO:0000313" key="3">
    <source>
        <dbReference type="Proteomes" id="UP000075884"/>
    </source>
</evidence>
<protein>
    <recommendedName>
        <fullName evidence="4">Prolyl 4-hydroxylase alpha-subunit N-terminal domain-containing protein</fullName>
    </recommendedName>
</protein>
<name>A0A182NTD5_9DIPT</name>
<accession>A0A182NTD5</accession>
<reference evidence="3" key="1">
    <citation type="submission" date="2013-03" db="EMBL/GenBank/DDBJ databases">
        <title>The Genome Sequence of Anopheles dirus WRAIR2.</title>
        <authorList>
            <consortium name="The Broad Institute Genomics Platform"/>
            <person name="Neafsey D.E."/>
            <person name="Walton C."/>
            <person name="Walker B."/>
            <person name="Young S.K."/>
            <person name="Zeng Q."/>
            <person name="Gargeya S."/>
            <person name="Fitzgerald M."/>
            <person name="Haas B."/>
            <person name="Abouelleil A."/>
            <person name="Allen A.W."/>
            <person name="Alvarado L."/>
            <person name="Arachchi H.M."/>
            <person name="Berlin A.M."/>
            <person name="Chapman S.B."/>
            <person name="Gainer-Dewar J."/>
            <person name="Goldberg J."/>
            <person name="Griggs A."/>
            <person name="Gujja S."/>
            <person name="Hansen M."/>
            <person name="Howarth C."/>
            <person name="Imamovic A."/>
            <person name="Ireland A."/>
            <person name="Larimer J."/>
            <person name="McCowan C."/>
            <person name="Murphy C."/>
            <person name="Pearson M."/>
            <person name="Poon T.W."/>
            <person name="Priest M."/>
            <person name="Roberts A."/>
            <person name="Saif S."/>
            <person name="Shea T."/>
            <person name="Sisk P."/>
            <person name="Sykes S."/>
            <person name="Wortman J."/>
            <person name="Nusbaum C."/>
            <person name="Birren B."/>
        </authorList>
    </citation>
    <scope>NUCLEOTIDE SEQUENCE [LARGE SCALE GENOMIC DNA]</scope>
    <source>
        <strain evidence="3">WRAIR2</strain>
    </source>
</reference>
<organism evidence="2 3">
    <name type="scientific">Anopheles dirus</name>
    <dbReference type="NCBI Taxonomy" id="7168"/>
    <lineage>
        <taxon>Eukaryota</taxon>
        <taxon>Metazoa</taxon>
        <taxon>Ecdysozoa</taxon>
        <taxon>Arthropoda</taxon>
        <taxon>Hexapoda</taxon>
        <taxon>Insecta</taxon>
        <taxon>Pterygota</taxon>
        <taxon>Neoptera</taxon>
        <taxon>Endopterygota</taxon>
        <taxon>Diptera</taxon>
        <taxon>Nematocera</taxon>
        <taxon>Culicoidea</taxon>
        <taxon>Culicidae</taxon>
        <taxon>Anophelinae</taxon>
        <taxon>Anopheles</taxon>
    </lineage>
</organism>
<dbReference type="STRING" id="7168.A0A182NTD5"/>
<evidence type="ECO:0008006" key="4">
    <source>
        <dbReference type="Google" id="ProtNLM"/>
    </source>
</evidence>
<reference evidence="2" key="2">
    <citation type="submission" date="2020-05" db="UniProtKB">
        <authorList>
            <consortium name="EnsemblMetazoa"/>
        </authorList>
    </citation>
    <scope>IDENTIFICATION</scope>
    <source>
        <strain evidence="2">WRAIR2</strain>
    </source>
</reference>
<dbReference type="Proteomes" id="UP000075884">
    <property type="component" value="Unassembled WGS sequence"/>
</dbReference>
<feature type="chain" id="PRO_5008130453" description="Prolyl 4-hydroxylase alpha-subunit N-terminal domain-containing protein" evidence="1">
    <location>
        <begin position="27"/>
        <end position="288"/>
    </location>
</feature>
<feature type="signal peptide" evidence="1">
    <location>
        <begin position="1"/>
        <end position="26"/>
    </location>
</feature>
<evidence type="ECO:0000256" key="1">
    <source>
        <dbReference type="SAM" id="SignalP"/>
    </source>
</evidence>
<sequence length="288" mass="32796">MFCHRSIVQGLIALLVALCWIGGAENAENDAKANGLKQDPFIVMEPLQDALRGHVDKFKKLRDDLKALQNSKENTNPLAFFRETMRIMEGLQSLGQEWKDIERLQDPEVRRFENVLEEMDPRCGMLEPRAAIWEIKLRCLYTNLNGNPYYLIGPLKQEQVNLTPFTATIYRDLLTAAEVRRAHETRRLEPSVRRRLQTVVPNVFNLAVREVSKEGYNGSRVKHRGYSAMLYLETNIAGGISLFQEGLFTVEPTSGSLLVSEHHPSICPSRHSLNVITNFNVMSKSKSN</sequence>
<keyword evidence="1" id="KW-0732">Signal</keyword>
<dbReference type="VEuPathDB" id="VectorBase:ADIR010925"/>